<organism evidence="1 2">
    <name type="scientific">Blastomonas aquatica</name>
    <dbReference type="NCBI Taxonomy" id="1510276"/>
    <lineage>
        <taxon>Bacteria</taxon>
        <taxon>Pseudomonadati</taxon>
        <taxon>Pseudomonadota</taxon>
        <taxon>Alphaproteobacteria</taxon>
        <taxon>Sphingomonadales</taxon>
        <taxon>Sphingomonadaceae</taxon>
        <taxon>Blastomonas</taxon>
    </lineage>
</organism>
<dbReference type="Proteomes" id="UP000614261">
    <property type="component" value="Unassembled WGS sequence"/>
</dbReference>
<evidence type="ECO:0000313" key="1">
    <source>
        <dbReference type="EMBL" id="GGB56807.1"/>
    </source>
</evidence>
<gene>
    <name evidence="1" type="ORF">GCM10010833_09420</name>
</gene>
<protein>
    <recommendedName>
        <fullName evidence="3">KfrA N-terminal DNA-binding domain-containing protein</fullName>
    </recommendedName>
</protein>
<accession>A0ABQ1J007</accession>
<dbReference type="EMBL" id="BMGD01000002">
    <property type="protein sequence ID" value="GGB56807.1"/>
    <property type="molecule type" value="Genomic_DNA"/>
</dbReference>
<name>A0ABQ1J007_9SPHN</name>
<proteinExistence type="predicted"/>
<comment type="caution">
    <text evidence="1">The sequence shown here is derived from an EMBL/GenBank/DDBJ whole genome shotgun (WGS) entry which is preliminary data.</text>
</comment>
<sequence>MRPDLTPEEVYSACDAVMESQRLPRAAVKGHAVWKHLGRGGKGTVEKYTKARREMRDSNPNDGRVTLASVVTSIEHSIGNLLEQSIDCEFSRVQTLQEELAAGTDPVQDQVIGPYQGHTNHFDGLRIEG</sequence>
<evidence type="ECO:0000313" key="2">
    <source>
        <dbReference type="Proteomes" id="UP000614261"/>
    </source>
</evidence>
<keyword evidence="2" id="KW-1185">Reference proteome</keyword>
<reference evidence="2" key="1">
    <citation type="journal article" date="2019" name="Int. J. Syst. Evol. Microbiol.">
        <title>The Global Catalogue of Microorganisms (GCM) 10K type strain sequencing project: providing services to taxonomists for standard genome sequencing and annotation.</title>
        <authorList>
            <consortium name="The Broad Institute Genomics Platform"/>
            <consortium name="The Broad Institute Genome Sequencing Center for Infectious Disease"/>
            <person name="Wu L."/>
            <person name="Ma J."/>
        </authorList>
    </citation>
    <scope>NUCLEOTIDE SEQUENCE [LARGE SCALE GENOMIC DNA]</scope>
    <source>
        <strain evidence="2">CGMCC 1.12851</strain>
    </source>
</reference>
<evidence type="ECO:0008006" key="3">
    <source>
        <dbReference type="Google" id="ProtNLM"/>
    </source>
</evidence>